<dbReference type="Proteomes" id="UP000019025">
    <property type="component" value="Chromosome"/>
</dbReference>
<feature type="domain" description="ASCH" evidence="1">
    <location>
        <begin position="21"/>
        <end position="138"/>
    </location>
</feature>
<name>W0HMI3_9GAMM</name>
<dbReference type="RefSeq" id="WP_025246851.1">
    <property type="nucleotide sequence ID" value="NZ_CP006568.1"/>
</dbReference>
<proteinExistence type="predicted"/>
<evidence type="ECO:0000259" key="1">
    <source>
        <dbReference type="SMART" id="SM01022"/>
    </source>
</evidence>
<accession>W0HMI3</accession>
<reference evidence="2 3" key="1">
    <citation type="journal article" date="2014" name="Genome Biol. Evol.">
        <title>Genome degeneration and adaptation in a nascent stage of symbiosis.</title>
        <authorList>
            <person name="Oakeson K.F."/>
            <person name="Gil R."/>
            <person name="Clayton A.L."/>
            <person name="Dunn D.M."/>
            <person name="von Niederhausern A.C."/>
            <person name="Hamil C."/>
            <person name="Aoyagi A."/>
            <person name="Duval B."/>
            <person name="Baca A."/>
            <person name="Silva F.J."/>
            <person name="Vallier A."/>
            <person name="Jackson D.G."/>
            <person name="Latorre A."/>
            <person name="Weiss R.B."/>
            <person name="Heddi A."/>
            <person name="Moya A."/>
            <person name="Dale C."/>
        </authorList>
    </citation>
    <scope>NUCLEOTIDE SEQUENCE [LARGE SCALE GENOMIC DNA]</scope>
    <source>
        <strain evidence="3">none</strain>
    </source>
</reference>
<dbReference type="InterPro" id="IPR007374">
    <property type="entry name" value="ASCH_domain"/>
</dbReference>
<dbReference type="CDD" id="cd06553">
    <property type="entry name" value="ASCH_Ef3133_like"/>
    <property type="match status" value="1"/>
</dbReference>
<dbReference type="Pfam" id="PF04266">
    <property type="entry name" value="ASCH"/>
    <property type="match status" value="1"/>
</dbReference>
<evidence type="ECO:0000313" key="3">
    <source>
        <dbReference type="Proteomes" id="UP000019025"/>
    </source>
</evidence>
<organism evidence="2 3">
    <name type="scientific">Candidatus Sodalis pierantonii str. SOPE</name>
    <dbReference type="NCBI Taxonomy" id="2342"/>
    <lineage>
        <taxon>Bacteria</taxon>
        <taxon>Pseudomonadati</taxon>
        <taxon>Pseudomonadota</taxon>
        <taxon>Gammaproteobacteria</taxon>
        <taxon>Enterobacterales</taxon>
        <taxon>Bruguierivoracaceae</taxon>
        <taxon>Sodalis</taxon>
    </lineage>
</organism>
<dbReference type="AlphaFoldDB" id="W0HMI3"/>
<dbReference type="InterPro" id="IPR009326">
    <property type="entry name" value="DUF984"/>
</dbReference>
<gene>
    <name evidence="2" type="ORF">SOPEG_3960</name>
</gene>
<dbReference type="PATRIC" id="fig|2342.5.peg.4357"/>
<dbReference type="PANTHER" id="PTHR39203:SF1">
    <property type="entry name" value="CYTOPLASMIC PROTEIN"/>
    <property type="match status" value="1"/>
</dbReference>
<dbReference type="HOGENOM" id="CLU_102450_2_0_6"/>
<dbReference type="eggNOG" id="COG4405">
    <property type="taxonomic scope" value="Bacteria"/>
</dbReference>
<evidence type="ECO:0000313" key="2">
    <source>
        <dbReference type="EMBL" id="AHF75019.1"/>
    </source>
</evidence>
<dbReference type="PANTHER" id="PTHR39203">
    <property type="entry name" value="CYTOPLASMIC PROTEIN-RELATED"/>
    <property type="match status" value="1"/>
</dbReference>
<dbReference type="SMART" id="SM01022">
    <property type="entry name" value="ASCH"/>
    <property type="match status" value="1"/>
</dbReference>
<sequence>METTPKESAPLTVTYPGAAYWAFGDSPQMADELGALVVGGIKTATCCSLQAYQQDASSPRIGDYSVILNGRERPLAVIRTTALRLLRFCDVTAEMAAKEGEGDLSLAYWRETHRAFFERAGHWSEEMALVVEEFMLVATL</sequence>
<dbReference type="SUPFAM" id="SSF88697">
    <property type="entry name" value="PUA domain-like"/>
    <property type="match status" value="1"/>
</dbReference>
<dbReference type="InterPro" id="IPR015947">
    <property type="entry name" value="PUA-like_sf"/>
</dbReference>
<keyword evidence="3" id="KW-1185">Reference proteome</keyword>
<dbReference type="STRING" id="2342.SOPEG_3960"/>
<protein>
    <recommendedName>
        <fullName evidence="1">ASCH domain-containing protein</fullName>
    </recommendedName>
</protein>
<dbReference type="KEGG" id="pes:SOPEG_3960"/>
<dbReference type="Gene3D" id="3.10.400.10">
    <property type="entry name" value="Sulfate adenylyltransferase"/>
    <property type="match status" value="1"/>
</dbReference>
<dbReference type="EMBL" id="CP006568">
    <property type="protein sequence ID" value="AHF75019.1"/>
    <property type="molecule type" value="Genomic_DNA"/>
</dbReference>
<dbReference type="PIRSF" id="PIRSF021320">
    <property type="entry name" value="DUF984"/>
    <property type="match status" value="1"/>
</dbReference>